<comment type="catalytic activity">
    <reaction evidence="8">
        <text>tRNA(Val) + L-valine + ATP = L-valyl-tRNA(Val) + AMP + diphosphate</text>
        <dbReference type="Rhea" id="RHEA:10704"/>
        <dbReference type="Rhea" id="RHEA-COMP:9672"/>
        <dbReference type="Rhea" id="RHEA-COMP:9708"/>
        <dbReference type="ChEBI" id="CHEBI:30616"/>
        <dbReference type="ChEBI" id="CHEBI:33019"/>
        <dbReference type="ChEBI" id="CHEBI:57762"/>
        <dbReference type="ChEBI" id="CHEBI:78442"/>
        <dbReference type="ChEBI" id="CHEBI:78537"/>
        <dbReference type="ChEBI" id="CHEBI:456215"/>
        <dbReference type="EC" id="6.1.1.9"/>
    </reaction>
</comment>
<dbReference type="PANTHER" id="PTHR11946:SF93">
    <property type="entry name" value="VALINE--TRNA LIGASE, CHLOROPLASTIC_MITOCHONDRIAL 2"/>
    <property type="match status" value="1"/>
</dbReference>
<dbReference type="InterPro" id="IPR013155">
    <property type="entry name" value="M/V/L/I-tRNA-synth_anticd-bd"/>
</dbReference>
<accession>D9PF60</accession>
<reference evidence="11" key="1">
    <citation type="submission" date="2010-07" db="EMBL/GenBank/DDBJ databases">
        <authorList>
            <consortium name="CONSOLIDER consortium CSD2007-00005"/>
            <person name="Guazzaroni M.-E."/>
            <person name="Richter M."/>
            <person name="Garcia-Salamanca A."/>
            <person name="Yarza P."/>
            <person name="Ferrer M."/>
        </authorList>
    </citation>
    <scope>NUCLEOTIDE SEQUENCE</scope>
</reference>
<gene>
    <name evidence="11" type="primary">valS</name>
    <name evidence="11" type="ORF">LDC_0138</name>
</gene>
<dbReference type="PROSITE" id="PS00178">
    <property type="entry name" value="AA_TRNA_LIGASE_I"/>
    <property type="match status" value="1"/>
</dbReference>
<dbReference type="NCBIfam" id="NF004349">
    <property type="entry name" value="PRK05729.1"/>
    <property type="match status" value="1"/>
</dbReference>
<dbReference type="SUPFAM" id="SSF52374">
    <property type="entry name" value="Nucleotidylyl transferase"/>
    <property type="match status" value="1"/>
</dbReference>
<dbReference type="GO" id="GO:0002161">
    <property type="term" value="F:aminoacyl-tRNA deacylase activity"/>
    <property type="evidence" value="ECO:0007669"/>
    <property type="project" value="InterPro"/>
</dbReference>
<dbReference type="PANTHER" id="PTHR11946">
    <property type="entry name" value="VALYL-TRNA SYNTHETASES"/>
    <property type="match status" value="1"/>
</dbReference>
<dbReference type="CDD" id="cd07962">
    <property type="entry name" value="Anticodon_Ia_Val"/>
    <property type="match status" value="1"/>
</dbReference>
<evidence type="ECO:0000256" key="4">
    <source>
        <dbReference type="ARBA" id="ARBA00022840"/>
    </source>
</evidence>
<protein>
    <recommendedName>
        <fullName evidence="1">valine--tRNA ligase</fullName>
        <ecNumber evidence="1">6.1.1.9</ecNumber>
    </recommendedName>
    <alternativeName>
        <fullName evidence="7">Valyl-tRNA synthetase</fullName>
    </alternativeName>
</protein>
<feature type="domain" description="Aminoacyl-tRNA synthetase class Ia" evidence="9">
    <location>
        <begin position="25"/>
        <end position="567"/>
    </location>
</feature>
<dbReference type="InterPro" id="IPR002303">
    <property type="entry name" value="Valyl-tRNA_ligase"/>
</dbReference>
<sequence length="718" mass="82110">MTDQLEKLPEKLTKPYEPKDTEARIYKLWEDSGYFNPDNLPERHQTPFTIIMPPPNANGRLHAGHGLTIALEDIMTRYQRMQGKKALWVPGADHAGFETQVVYEKKLEKEGRSRFKMDRKELFDEIMAFTLDSKKHMEADVKALGASCDWSREKFTLDPSVIAEVQETFRKLYRDGLVYRGYRTVNWCTKHQTSLSDVETENVEKADKLYYIKYGPFVVATVRPETIFGDVAVAVNPNDARYQQYIGQTIEVQHPEGKLSLAVIGDEEVDMEFGTGALKITPAHDHNDFRMSETHKLPRVEVIDQFGKLNEKTGKYAGMKIAEARIKVVEDLQALGLIEKIEDYTHAVPTCYKCSTTIEPRVMPQWFVKMAPLAKMAADAVREGKVKFIPDNFEKIFLYWMDNTMDWNISRQIVWGIQIPALICTSCNTGALDTDHKADDACPTCGAQLVAETDTFDTWFSSGQWPLLALGYPEKRDLAFYPTDVMETGRDLIFKWIPRMVIFGLYLAKQVPFHTVYLHGMVNDKLGKKMSKSKGNVVSPIDLTDKYGADALRIGLVIGNTPGNDIALAEDKIKGYKHFCNKIWNGTRFTLTNIGDTTLDTARPVLSERDEEVLRELNIAIESITSHYENYRFHLAGEEMYHYFWNTFADTIIEEMKPRLLGDDEASKRAAQWMLLQILAANIKMLHPFIPFVTEELWALLPKESKSLLIIEPWPKPL</sequence>
<dbReference type="InterPro" id="IPR009080">
    <property type="entry name" value="tRNAsynth_Ia_anticodon-bd"/>
</dbReference>
<evidence type="ECO:0000256" key="5">
    <source>
        <dbReference type="ARBA" id="ARBA00022917"/>
    </source>
</evidence>
<name>D9PF60_9ZZZZ</name>
<evidence type="ECO:0000256" key="8">
    <source>
        <dbReference type="ARBA" id="ARBA00047552"/>
    </source>
</evidence>
<dbReference type="InterPro" id="IPR033705">
    <property type="entry name" value="Anticodon_Ia_Val"/>
</dbReference>
<dbReference type="EMBL" id="ADZX01000014">
    <property type="protein sequence ID" value="EFK97804.1"/>
    <property type="molecule type" value="Genomic_DNA"/>
</dbReference>
<dbReference type="InterPro" id="IPR009008">
    <property type="entry name" value="Val/Leu/Ile-tRNA-synth_edit"/>
</dbReference>
<feature type="domain" description="Methionyl/Valyl/Leucyl/Isoleucyl-tRNA synthetase anticodon-binding" evidence="10">
    <location>
        <begin position="610"/>
        <end position="716"/>
    </location>
</feature>
<dbReference type="PRINTS" id="PR00986">
    <property type="entry name" value="TRNASYNTHVAL"/>
</dbReference>
<comment type="caution">
    <text evidence="11">The sequence shown here is derived from an EMBL/GenBank/DDBJ whole genome shotgun (WGS) entry which is preliminary data.</text>
</comment>
<evidence type="ECO:0000256" key="2">
    <source>
        <dbReference type="ARBA" id="ARBA00022598"/>
    </source>
</evidence>
<dbReference type="AlphaFoldDB" id="D9PF60"/>
<keyword evidence="2 11" id="KW-0436">Ligase</keyword>
<dbReference type="GO" id="GO:0005829">
    <property type="term" value="C:cytosol"/>
    <property type="evidence" value="ECO:0007669"/>
    <property type="project" value="TreeGrafter"/>
</dbReference>
<dbReference type="InterPro" id="IPR014729">
    <property type="entry name" value="Rossmann-like_a/b/a_fold"/>
</dbReference>
<reference evidence="11" key="2">
    <citation type="journal article" date="2011" name="Microb. Ecol.">
        <title>Taxonomic and Functional Metagenomic Profiling of the Microbial Community in the Anoxic Sediment of a Sub-saline Shallow Lake (Laguna de Carrizo, Central Spain).</title>
        <authorList>
            <person name="Ferrer M."/>
            <person name="Guazzaroni M.E."/>
            <person name="Richter M."/>
            <person name="Garcia-Salamanca A."/>
            <person name="Yarza P."/>
            <person name="Suarez-Suarez A."/>
            <person name="Solano J."/>
            <person name="Alcaide M."/>
            <person name="van Dillewijn P."/>
            <person name="Molina-Henares M.A."/>
            <person name="Lopez-Cortes N."/>
            <person name="Al-Ramahi Y."/>
            <person name="Guerrero C."/>
            <person name="Acosta A."/>
            <person name="de Eugenio L.I."/>
            <person name="Martinez V."/>
            <person name="Marques S."/>
            <person name="Rojo F."/>
            <person name="Santero E."/>
            <person name="Genilloud O."/>
            <person name="Perez-Perez J."/>
            <person name="Rossello-Mora R."/>
            <person name="Ramos J.L."/>
        </authorList>
    </citation>
    <scope>NUCLEOTIDE SEQUENCE</scope>
</reference>
<proteinExistence type="predicted"/>
<keyword evidence="5" id="KW-0648">Protein biosynthesis</keyword>
<dbReference type="SUPFAM" id="SSF50677">
    <property type="entry name" value="ValRS/IleRS/LeuRS editing domain"/>
    <property type="match status" value="1"/>
</dbReference>
<evidence type="ECO:0000256" key="7">
    <source>
        <dbReference type="ARBA" id="ARBA00029936"/>
    </source>
</evidence>
<dbReference type="NCBIfam" id="TIGR00422">
    <property type="entry name" value="valS"/>
    <property type="match status" value="1"/>
</dbReference>
<dbReference type="Gene3D" id="2.170.220.10">
    <property type="match status" value="1"/>
</dbReference>
<keyword evidence="3" id="KW-0547">Nucleotide-binding</keyword>
<evidence type="ECO:0000256" key="1">
    <source>
        <dbReference type="ARBA" id="ARBA00013169"/>
    </source>
</evidence>
<dbReference type="GO" id="GO:0004832">
    <property type="term" value="F:valine-tRNA ligase activity"/>
    <property type="evidence" value="ECO:0007669"/>
    <property type="project" value="UniProtKB-EC"/>
</dbReference>
<dbReference type="Gene3D" id="3.90.740.10">
    <property type="entry name" value="Valyl/Leucyl/Isoleucyl-tRNA synthetase, editing domain"/>
    <property type="match status" value="1"/>
</dbReference>
<evidence type="ECO:0000313" key="11">
    <source>
        <dbReference type="EMBL" id="EFK97804.1"/>
    </source>
</evidence>
<dbReference type="Pfam" id="PF08264">
    <property type="entry name" value="Anticodon_1"/>
    <property type="match status" value="1"/>
</dbReference>
<dbReference type="Gene3D" id="1.10.730.10">
    <property type="entry name" value="Isoleucyl-tRNA Synthetase, Domain 1"/>
    <property type="match status" value="1"/>
</dbReference>
<keyword evidence="6 11" id="KW-0030">Aminoacyl-tRNA synthetase</keyword>
<organism evidence="11">
    <name type="scientific">sediment metagenome</name>
    <dbReference type="NCBI Taxonomy" id="749907"/>
    <lineage>
        <taxon>unclassified sequences</taxon>
        <taxon>metagenomes</taxon>
        <taxon>ecological metagenomes</taxon>
    </lineage>
</organism>
<evidence type="ECO:0000259" key="10">
    <source>
        <dbReference type="Pfam" id="PF08264"/>
    </source>
</evidence>
<evidence type="ECO:0000256" key="6">
    <source>
        <dbReference type="ARBA" id="ARBA00023146"/>
    </source>
</evidence>
<dbReference type="SUPFAM" id="SSF47323">
    <property type="entry name" value="Anticodon-binding domain of a subclass of class I aminoacyl-tRNA synthetases"/>
    <property type="match status" value="1"/>
</dbReference>
<dbReference type="GO" id="GO:0005524">
    <property type="term" value="F:ATP binding"/>
    <property type="evidence" value="ECO:0007669"/>
    <property type="project" value="UniProtKB-KW"/>
</dbReference>
<dbReference type="GO" id="GO:0006438">
    <property type="term" value="P:valyl-tRNA aminoacylation"/>
    <property type="evidence" value="ECO:0007669"/>
    <property type="project" value="InterPro"/>
</dbReference>
<evidence type="ECO:0000259" key="9">
    <source>
        <dbReference type="Pfam" id="PF00133"/>
    </source>
</evidence>
<evidence type="ECO:0000256" key="3">
    <source>
        <dbReference type="ARBA" id="ARBA00022741"/>
    </source>
</evidence>
<dbReference type="Gene3D" id="3.40.50.620">
    <property type="entry name" value="HUPs"/>
    <property type="match status" value="2"/>
</dbReference>
<dbReference type="EC" id="6.1.1.9" evidence="1"/>
<dbReference type="InterPro" id="IPR002300">
    <property type="entry name" value="aa-tRNA-synth_Ia"/>
</dbReference>
<keyword evidence="4" id="KW-0067">ATP-binding</keyword>
<dbReference type="CDD" id="cd00817">
    <property type="entry name" value="ValRS_core"/>
    <property type="match status" value="1"/>
</dbReference>
<dbReference type="InterPro" id="IPR001412">
    <property type="entry name" value="aa-tRNA-synth_I_CS"/>
</dbReference>
<dbReference type="Pfam" id="PF00133">
    <property type="entry name" value="tRNA-synt_1"/>
    <property type="match status" value="1"/>
</dbReference>